<evidence type="ECO:0000313" key="2">
    <source>
        <dbReference type="EMBL" id="SFC71862.1"/>
    </source>
</evidence>
<dbReference type="PROSITE" id="PS51352">
    <property type="entry name" value="THIOREDOXIN_2"/>
    <property type="match status" value="1"/>
</dbReference>
<evidence type="ECO:0000259" key="1">
    <source>
        <dbReference type="PROSITE" id="PS51352"/>
    </source>
</evidence>
<name>A0A1I1LH55_9GAMM</name>
<gene>
    <name evidence="2" type="ORF">SAMN02745724_02357</name>
</gene>
<dbReference type="GO" id="GO:0016491">
    <property type="term" value="F:oxidoreductase activity"/>
    <property type="evidence" value="ECO:0007669"/>
    <property type="project" value="InterPro"/>
</dbReference>
<dbReference type="PANTHER" id="PTHR42852">
    <property type="entry name" value="THIOL:DISULFIDE INTERCHANGE PROTEIN DSBE"/>
    <property type="match status" value="1"/>
</dbReference>
<dbReference type="InterPro" id="IPR050553">
    <property type="entry name" value="Thioredoxin_ResA/DsbE_sf"/>
</dbReference>
<keyword evidence="3" id="KW-1185">Reference proteome</keyword>
<feature type="domain" description="Thioredoxin" evidence="1">
    <location>
        <begin position="29"/>
        <end position="162"/>
    </location>
</feature>
<dbReference type="Proteomes" id="UP000198862">
    <property type="component" value="Unassembled WGS sequence"/>
</dbReference>
<organism evidence="2 3">
    <name type="scientific">Pseudoalteromonas denitrificans DSM 6059</name>
    <dbReference type="NCBI Taxonomy" id="1123010"/>
    <lineage>
        <taxon>Bacteria</taxon>
        <taxon>Pseudomonadati</taxon>
        <taxon>Pseudomonadota</taxon>
        <taxon>Gammaproteobacteria</taxon>
        <taxon>Alteromonadales</taxon>
        <taxon>Pseudoalteromonadaceae</taxon>
        <taxon>Pseudoalteromonas</taxon>
    </lineage>
</organism>
<protein>
    <submittedName>
        <fullName evidence="2">Peroxiredoxin</fullName>
    </submittedName>
</protein>
<sequence>MKKIVIQIIAAIMIFNLVSIFKESSLLDSSGELAAPYFYLPLLNKVDEKVSLAEFKDQKTVIYFFAPWCSICRVSMPNLQNKVTDGSLNAIAIALDFDSQEQVTEFTKDLGISFPVLLGNHQVRQNYQIKAYPTYYVIDENLKISGRSMAYSTELGLAIRGS</sequence>
<dbReference type="STRING" id="1123010.SAMN02745724_02357"/>
<dbReference type="InterPro" id="IPR000866">
    <property type="entry name" value="AhpC/TSA"/>
</dbReference>
<dbReference type="InterPro" id="IPR013766">
    <property type="entry name" value="Thioredoxin_domain"/>
</dbReference>
<dbReference type="EMBL" id="FOLO01000016">
    <property type="protein sequence ID" value="SFC71862.1"/>
    <property type="molecule type" value="Genomic_DNA"/>
</dbReference>
<dbReference type="SUPFAM" id="SSF52833">
    <property type="entry name" value="Thioredoxin-like"/>
    <property type="match status" value="1"/>
</dbReference>
<dbReference type="Gene3D" id="3.40.30.10">
    <property type="entry name" value="Glutaredoxin"/>
    <property type="match status" value="1"/>
</dbReference>
<proteinExistence type="predicted"/>
<accession>A0A1I1LH55</accession>
<dbReference type="PANTHER" id="PTHR42852:SF17">
    <property type="entry name" value="THIOREDOXIN-LIKE PROTEIN HI_1115"/>
    <property type="match status" value="1"/>
</dbReference>
<reference evidence="2 3" key="1">
    <citation type="submission" date="2016-10" db="EMBL/GenBank/DDBJ databases">
        <authorList>
            <person name="de Groot N.N."/>
        </authorList>
    </citation>
    <scope>NUCLEOTIDE SEQUENCE [LARGE SCALE GENOMIC DNA]</scope>
    <source>
        <strain evidence="2 3">DSM 6059</strain>
    </source>
</reference>
<dbReference type="GO" id="GO:0016209">
    <property type="term" value="F:antioxidant activity"/>
    <property type="evidence" value="ECO:0007669"/>
    <property type="project" value="InterPro"/>
</dbReference>
<evidence type="ECO:0000313" key="3">
    <source>
        <dbReference type="Proteomes" id="UP000198862"/>
    </source>
</evidence>
<dbReference type="Pfam" id="PF00578">
    <property type="entry name" value="AhpC-TSA"/>
    <property type="match status" value="1"/>
</dbReference>
<dbReference type="InterPro" id="IPR036249">
    <property type="entry name" value="Thioredoxin-like_sf"/>
</dbReference>
<dbReference type="RefSeq" id="WP_245763812.1">
    <property type="nucleotide sequence ID" value="NZ_FOLO01000016.1"/>
</dbReference>
<dbReference type="CDD" id="cd02966">
    <property type="entry name" value="TlpA_like_family"/>
    <property type="match status" value="1"/>
</dbReference>
<dbReference type="AlphaFoldDB" id="A0A1I1LH55"/>